<keyword evidence="14" id="KW-1185">Reference proteome</keyword>
<comment type="pathway">
    <text evidence="2">Protein modification; protein glycosylation.</text>
</comment>
<dbReference type="Pfam" id="PF02366">
    <property type="entry name" value="PMT"/>
    <property type="match status" value="1"/>
</dbReference>
<keyword evidence="8 11" id="KW-0472">Membrane</keyword>
<sequence>MPARLSHPAFAALLIALAAQLLFSINLARPSKPVFDEVHYVPAARTLLTLERPANIEHPLLGKELIAAGMAVFGDNPIGWRAASTLAGTATVTGIFAILMLLFGSVRTASYGAAFAVLGNTLYIHARIAMLEPFLAAFVVGGVAALLWAMRSPPDRVTRRWVLGAVLLGLATAVKWTAAPYIAFASLAFVAIRARRHDLWPGLAAAKGVILLGVISVAAYAVTFLPAFFYAQDAMTPGGLIPFQFEMYARQTQVLSPHPYQSGWMTWPLELRPIWYLYEPVDGAVRGILYVGNPAIMWGGLIAVGWLAWRWWTTRDARAGAIALLWIASLAIWAVIPKSLGFYYYYYLSGIWLCVALPAAFHLRAHGERDSAMFWFGCIALGLFAYFYPILSAAALPSDQAFNHWMWFDSWR</sequence>
<evidence type="ECO:0000256" key="7">
    <source>
        <dbReference type="ARBA" id="ARBA00022989"/>
    </source>
</evidence>
<evidence type="ECO:0000256" key="4">
    <source>
        <dbReference type="ARBA" id="ARBA00022676"/>
    </source>
</evidence>
<organism evidence="13 14">
    <name type="scientific">Sphingomonas donggukensis</name>
    <dbReference type="NCBI Taxonomy" id="2949093"/>
    <lineage>
        <taxon>Bacteria</taxon>
        <taxon>Pseudomonadati</taxon>
        <taxon>Pseudomonadota</taxon>
        <taxon>Alphaproteobacteria</taxon>
        <taxon>Sphingomonadales</taxon>
        <taxon>Sphingomonadaceae</taxon>
        <taxon>Sphingomonas</taxon>
    </lineage>
</organism>
<proteinExistence type="inferred from homology"/>
<feature type="transmembrane region" description="Helical" evidence="11">
    <location>
        <begin position="161"/>
        <end position="192"/>
    </location>
</feature>
<feature type="transmembrane region" description="Helical" evidence="11">
    <location>
        <begin position="204"/>
        <end position="230"/>
    </location>
</feature>
<dbReference type="PANTHER" id="PTHR10050">
    <property type="entry name" value="DOLICHYL-PHOSPHATE-MANNOSE--PROTEIN MANNOSYLTRANSFERASE"/>
    <property type="match status" value="1"/>
</dbReference>
<evidence type="ECO:0000256" key="10">
    <source>
        <dbReference type="ARBA" id="ARBA00093644"/>
    </source>
</evidence>
<evidence type="ECO:0000256" key="9">
    <source>
        <dbReference type="ARBA" id="ARBA00093617"/>
    </source>
</evidence>
<feature type="transmembrane region" description="Helical" evidence="11">
    <location>
        <begin position="95"/>
        <end position="118"/>
    </location>
</feature>
<keyword evidence="7 11" id="KW-1133">Transmembrane helix</keyword>
<feature type="transmembrane region" description="Helical" evidence="11">
    <location>
        <begin position="130"/>
        <end position="149"/>
    </location>
</feature>
<feature type="transmembrane region" description="Helical" evidence="11">
    <location>
        <begin position="319"/>
        <end position="336"/>
    </location>
</feature>
<evidence type="ECO:0000256" key="8">
    <source>
        <dbReference type="ARBA" id="ARBA00023136"/>
    </source>
</evidence>
<evidence type="ECO:0000313" key="13">
    <source>
        <dbReference type="EMBL" id="URW76014.1"/>
    </source>
</evidence>
<evidence type="ECO:0000256" key="3">
    <source>
        <dbReference type="ARBA" id="ARBA00007222"/>
    </source>
</evidence>
<evidence type="ECO:0000256" key="5">
    <source>
        <dbReference type="ARBA" id="ARBA00022679"/>
    </source>
</evidence>
<evidence type="ECO:0000313" key="14">
    <source>
        <dbReference type="Proteomes" id="UP001055580"/>
    </source>
</evidence>
<comment type="similarity">
    <text evidence="3">Belongs to the glycosyltransferase 39 family.</text>
</comment>
<dbReference type="RefSeq" id="WP_250752773.1">
    <property type="nucleotide sequence ID" value="NZ_CP098401.1"/>
</dbReference>
<feature type="transmembrane region" description="Helical" evidence="11">
    <location>
        <begin position="342"/>
        <end position="361"/>
    </location>
</feature>
<dbReference type="EMBL" id="CP098401">
    <property type="protein sequence ID" value="URW76014.1"/>
    <property type="molecule type" value="Genomic_DNA"/>
</dbReference>
<dbReference type="PANTHER" id="PTHR10050:SF46">
    <property type="entry name" value="PROTEIN O-MANNOSYL-TRANSFERASE 2"/>
    <property type="match status" value="1"/>
</dbReference>
<feature type="transmembrane region" description="Helical" evidence="11">
    <location>
        <begin position="373"/>
        <end position="396"/>
    </location>
</feature>
<keyword evidence="6 11" id="KW-0812">Transmembrane</keyword>
<keyword evidence="4" id="KW-0328">Glycosyltransferase</keyword>
<evidence type="ECO:0000256" key="2">
    <source>
        <dbReference type="ARBA" id="ARBA00004922"/>
    </source>
</evidence>
<feature type="domain" description="ArnT-like N-terminal" evidence="12">
    <location>
        <begin position="75"/>
        <end position="228"/>
    </location>
</feature>
<evidence type="ECO:0000256" key="11">
    <source>
        <dbReference type="SAM" id="Phobius"/>
    </source>
</evidence>
<feature type="transmembrane region" description="Helical" evidence="11">
    <location>
        <begin position="295"/>
        <end position="312"/>
    </location>
</feature>
<evidence type="ECO:0000256" key="6">
    <source>
        <dbReference type="ARBA" id="ARBA00022692"/>
    </source>
</evidence>
<evidence type="ECO:0000256" key="1">
    <source>
        <dbReference type="ARBA" id="ARBA00004127"/>
    </source>
</evidence>
<dbReference type="InterPro" id="IPR027005">
    <property type="entry name" value="PMT-like"/>
</dbReference>
<keyword evidence="5" id="KW-0808">Transferase</keyword>
<reference evidence="13" key="1">
    <citation type="submission" date="2022-05" db="EMBL/GenBank/DDBJ databases">
        <title>Sphingomonas sp. strain RMG20 Genome sequencing and assembly.</title>
        <authorList>
            <person name="Kim I."/>
        </authorList>
    </citation>
    <scope>NUCLEOTIDE SEQUENCE</scope>
    <source>
        <strain evidence="13">RMG20</strain>
    </source>
</reference>
<evidence type="ECO:0000259" key="12">
    <source>
        <dbReference type="Pfam" id="PF02366"/>
    </source>
</evidence>
<accession>A0ABY4TVL5</accession>
<protein>
    <recommendedName>
        <fullName evidence="9">Polyprenol-phosphate-mannose--protein mannosyltransferase</fullName>
    </recommendedName>
    <alternativeName>
        <fullName evidence="10">Protein O-mannosyltransferase</fullName>
    </alternativeName>
</protein>
<gene>
    <name evidence="13" type="ORF">M9980_01930</name>
</gene>
<dbReference type="Proteomes" id="UP001055580">
    <property type="component" value="Chromosome"/>
</dbReference>
<dbReference type="InterPro" id="IPR003342">
    <property type="entry name" value="ArnT-like_N"/>
</dbReference>
<comment type="subcellular location">
    <subcellularLocation>
        <location evidence="1">Endomembrane system</location>
        <topology evidence="1">Multi-pass membrane protein</topology>
    </subcellularLocation>
</comment>
<name>A0ABY4TVL5_9SPHN</name>